<reference evidence="1" key="1">
    <citation type="submission" date="2021-06" db="EMBL/GenBank/DDBJ databases">
        <authorList>
            <person name="Kallberg Y."/>
            <person name="Tangrot J."/>
            <person name="Rosling A."/>
        </authorList>
    </citation>
    <scope>NUCLEOTIDE SEQUENCE</scope>
    <source>
        <strain evidence="1">MT106</strain>
    </source>
</reference>
<proteinExistence type="predicted"/>
<name>A0A9N9B1D4_9GLOM</name>
<gene>
    <name evidence="1" type="ORF">AGERDE_LOCUS6601</name>
</gene>
<evidence type="ECO:0000313" key="1">
    <source>
        <dbReference type="EMBL" id="CAG8549681.1"/>
    </source>
</evidence>
<organism evidence="1 2">
    <name type="scientific">Ambispora gerdemannii</name>
    <dbReference type="NCBI Taxonomy" id="144530"/>
    <lineage>
        <taxon>Eukaryota</taxon>
        <taxon>Fungi</taxon>
        <taxon>Fungi incertae sedis</taxon>
        <taxon>Mucoromycota</taxon>
        <taxon>Glomeromycotina</taxon>
        <taxon>Glomeromycetes</taxon>
        <taxon>Archaeosporales</taxon>
        <taxon>Ambisporaceae</taxon>
        <taxon>Ambispora</taxon>
    </lineage>
</organism>
<dbReference type="EMBL" id="CAJVPL010001054">
    <property type="protein sequence ID" value="CAG8549681.1"/>
    <property type="molecule type" value="Genomic_DNA"/>
</dbReference>
<evidence type="ECO:0000313" key="2">
    <source>
        <dbReference type="Proteomes" id="UP000789831"/>
    </source>
</evidence>
<dbReference type="Proteomes" id="UP000789831">
    <property type="component" value="Unassembled WGS sequence"/>
</dbReference>
<accession>A0A9N9B1D4</accession>
<protein>
    <submittedName>
        <fullName evidence="1">6455_t:CDS:1</fullName>
    </submittedName>
</protein>
<dbReference type="AlphaFoldDB" id="A0A9N9B1D4"/>
<keyword evidence="2" id="KW-1185">Reference proteome</keyword>
<comment type="caution">
    <text evidence="1">The sequence shown here is derived from an EMBL/GenBank/DDBJ whole genome shotgun (WGS) entry which is preliminary data.</text>
</comment>
<sequence>MPVNLLLPLPALVGQRVEDVCKTKVNLHKRDLVLQSLWYWKQISNDKTPDSIKKKPSTELLMYCYNNTHELPLFSKADTERLCLKQDAEFWRMLDVAVEQKIITNETKHIFSNKDAEVTSIHT</sequence>